<accession>A0ABP0XY47</accession>
<gene>
    <name evidence="1" type="ORF">CITCOLO1_LOCUS4135</name>
</gene>
<evidence type="ECO:0000313" key="2">
    <source>
        <dbReference type="Proteomes" id="UP001642487"/>
    </source>
</evidence>
<protein>
    <submittedName>
        <fullName evidence="1">Uncharacterized protein</fullName>
    </submittedName>
</protein>
<sequence length="101" mass="11291">MIGVAATRRLADFTIPMELRIVGLEGPEPIRSQPVTPHLLGLQAPVFYRIQVLSKSSNVLSIKFSANFISSSLPDPILTPNLRKPNFRREGERQGIAKRRI</sequence>
<organism evidence="1 2">
    <name type="scientific">Citrullus colocynthis</name>
    <name type="common">colocynth</name>
    <dbReference type="NCBI Taxonomy" id="252529"/>
    <lineage>
        <taxon>Eukaryota</taxon>
        <taxon>Viridiplantae</taxon>
        <taxon>Streptophyta</taxon>
        <taxon>Embryophyta</taxon>
        <taxon>Tracheophyta</taxon>
        <taxon>Spermatophyta</taxon>
        <taxon>Magnoliopsida</taxon>
        <taxon>eudicotyledons</taxon>
        <taxon>Gunneridae</taxon>
        <taxon>Pentapetalae</taxon>
        <taxon>rosids</taxon>
        <taxon>fabids</taxon>
        <taxon>Cucurbitales</taxon>
        <taxon>Cucurbitaceae</taxon>
        <taxon>Benincaseae</taxon>
        <taxon>Citrullus</taxon>
    </lineage>
</organism>
<reference evidence="1 2" key="1">
    <citation type="submission" date="2024-03" db="EMBL/GenBank/DDBJ databases">
        <authorList>
            <person name="Gkanogiannis A."/>
            <person name="Becerra Lopez-Lavalle L."/>
        </authorList>
    </citation>
    <scope>NUCLEOTIDE SEQUENCE [LARGE SCALE GENOMIC DNA]</scope>
</reference>
<evidence type="ECO:0000313" key="1">
    <source>
        <dbReference type="EMBL" id="CAK9312445.1"/>
    </source>
</evidence>
<dbReference type="EMBL" id="OZ021745">
    <property type="protein sequence ID" value="CAK9312445.1"/>
    <property type="molecule type" value="Genomic_DNA"/>
</dbReference>
<keyword evidence="2" id="KW-1185">Reference proteome</keyword>
<proteinExistence type="predicted"/>
<name>A0ABP0XY47_9ROSI</name>
<dbReference type="Proteomes" id="UP001642487">
    <property type="component" value="Chromosome 11"/>
</dbReference>